<dbReference type="InterPro" id="IPR005952">
    <property type="entry name" value="Phosphogly_mut1"/>
</dbReference>
<dbReference type="EC" id="5.4.2.11" evidence="2"/>
<dbReference type="KEGG" id="nhu:H0264_33860"/>
<dbReference type="EMBL" id="CP059399">
    <property type="protein sequence ID" value="QLY34873.1"/>
    <property type="molecule type" value="Genomic_DNA"/>
</dbReference>
<dbReference type="InterPro" id="IPR029033">
    <property type="entry name" value="His_PPase_superfam"/>
</dbReference>
<evidence type="ECO:0000256" key="5">
    <source>
        <dbReference type="PIRSR" id="PIRSR613078-2"/>
    </source>
</evidence>
<evidence type="ECO:0000313" key="7">
    <source>
        <dbReference type="Proteomes" id="UP000515512"/>
    </source>
</evidence>
<comment type="similarity">
    <text evidence="1">Belongs to the phosphoglycerate mutase family. BPG-dependent PGAM subfamily.</text>
</comment>
<dbReference type="InterPro" id="IPR013078">
    <property type="entry name" value="His_Pase_superF_clade-1"/>
</dbReference>
<dbReference type="Gene3D" id="3.40.50.1240">
    <property type="entry name" value="Phosphoglycerate mutase-like"/>
    <property type="match status" value="1"/>
</dbReference>
<sequence length="217" mass="24133">MVRHGESTANAAFTAAIRASAEEFERGTRDPDIPLSDRGRAQAEAVGVWLTTVPRPDLVLSSPYIRARDTASIALRAIGSPPARQDERLRDREIGILAGLTALGIRRRYPLEHRERERLGRFYYRPPGGESYTDVALRLRTLLPELEGHVLAFAHDNIVLLTRYILANLDEPAVLHLESTTPIANASVTRWERTPSGLELIAYNDTAHLRAPEPASE</sequence>
<dbReference type="Proteomes" id="UP000515512">
    <property type="component" value="Chromosome"/>
</dbReference>
<accession>A0A7D6VGW0</accession>
<dbReference type="PANTHER" id="PTHR11931">
    <property type="entry name" value="PHOSPHOGLYCERATE MUTASE"/>
    <property type="match status" value="1"/>
</dbReference>
<reference evidence="6 7" key="1">
    <citation type="submission" date="2020-07" db="EMBL/GenBank/DDBJ databases">
        <authorList>
            <person name="Zhuang K."/>
            <person name="Ran Y."/>
        </authorList>
    </citation>
    <scope>NUCLEOTIDE SEQUENCE [LARGE SCALE GENOMIC DNA]</scope>
    <source>
        <strain evidence="6 7">WCH-YHL-001</strain>
    </source>
</reference>
<keyword evidence="4" id="KW-0413">Isomerase</keyword>
<proteinExistence type="inferred from homology"/>
<keyword evidence="7" id="KW-1185">Reference proteome</keyword>
<evidence type="ECO:0000256" key="3">
    <source>
        <dbReference type="ARBA" id="ARBA00023152"/>
    </source>
</evidence>
<dbReference type="SMART" id="SM00855">
    <property type="entry name" value="PGAM"/>
    <property type="match status" value="1"/>
</dbReference>
<gene>
    <name evidence="6" type="ORF">H0264_33860</name>
</gene>
<feature type="binding site" evidence="5">
    <location>
        <position position="66"/>
    </location>
    <ligand>
        <name>substrate</name>
    </ligand>
</feature>
<dbReference type="CDD" id="cd07067">
    <property type="entry name" value="HP_PGM_like"/>
    <property type="match status" value="1"/>
</dbReference>
<dbReference type="SUPFAM" id="SSF53254">
    <property type="entry name" value="Phosphoglycerate mutase-like"/>
    <property type="match status" value="1"/>
</dbReference>
<keyword evidence="3" id="KW-0324">Glycolysis</keyword>
<dbReference type="GO" id="GO:0006096">
    <property type="term" value="P:glycolytic process"/>
    <property type="evidence" value="ECO:0007669"/>
    <property type="project" value="UniProtKB-KW"/>
</dbReference>
<dbReference type="Pfam" id="PF00300">
    <property type="entry name" value="His_Phos_1"/>
    <property type="match status" value="1"/>
</dbReference>
<evidence type="ECO:0000313" key="6">
    <source>
        <dbReference type="EMBL" id="QLY34873.1"/>
    </source>
</evidence>
<protein>
    <recommendedName>
        <fullName evidence="2">phosphoglycerate mutase (2,3-diphosphoglycerate-dependent)</fullName>
        <ecNumber evidence="2">5.4.2.11</ecNumber>
    </recommendedName>
</protein>
<evidence type="ECO:0000256" key="2">
    <source>
        <dbReference type="ARBA" id="ARBA00012028"/>
    </source>
</evidence>
<organism evidence="6 7">
    <name type="scientific">Nocardia huaxiensis</name>
    <dbReference type="NCBI Taxonomy" id="2755382"/>
    <lineage>
        <taxon>Bacteria</taxon>
        <taxon>Bacillati</taxon>
        <taxon>Actinomycetota</taxon>
        <taxon>Actinomycetes</taxon>
        <taxon>Mycobacteriales</taxon>
        <taxon>Nocardiaceae</taxon>
        <taxon>Nocardia</taxon>
    </lineage>
</organism>
<name>A0A7D6VGW0_9NOCA</name>
<evidence type="ECO:0000256" key="1">
    <source>
        <dbReference type="ARBA" id="ARBA00006717"/>
    </source>
</evidence>
<evidence type="ECO:0000256" key="4">
    <source>
        <dbReference type="ARBA" id="ARBA00023235"/>
    </source>
</evidence>
<dbReference type="AlphaFoldDB" id="A0A7D6VGW0"/>
<dbReference type="GO" id="GO:0004619">
    <property type="term" value="F:phosphoglycerate mutase activity"/>
    <property type="evidence" value="ECO:0007669"/>
    <property type="project" value="UniProtKB-EC"/>
</dbReference>
<feature type="binding site" evidence="5">
    <location>
        <begin position="3"/>
        <end position="10"/>
    </location>
    <ligand>
        <name>substrate</name>
    </ligand>
</feature>